<evidence type="ECO:0000313" key="2">
    <source>
        <dbReference type="EMBL" id="OMF58291.1"/>
    </source>
</evidence>
<protein>
    <recommendedName>
        <fullName evidence="4">Holin</fullName>
    </recommendedName>
</protein>
<accession>A0A1R1F2N8</accession>
<dbReference type="STRING" id="297318.BK138_07050"/>
<keyword evidence="1" id="KW-1133">Transmembrane helix</keyword>
<dbReference type="RefSeq" id="WP_076167713.1">
    <property type="nucleotide sequence ID" value="NZ_MRTP01000001.1"/>
</dbReference>
<keyword evidence="3" id="KW-1185">Reference proteome</keyword>
<evidence type="ECO:0000256" key="1">
    <source>
        <dbReference type="SAM" id="Phobius"/>
    </source>
</evidence>
<dbReference type="AlphaFoldDB" id="A0A1R1F2N8"/>
<dbReference type="Proteomes" id="UP000187172">
    <property type="component" value="Unassembled WGS sequence"/>
</dbReference>
<dbReference type="EMBL" id="MRTP01000001">
    <property type="protein sequence ID" value="OMF58291.1"/>
    <property type="molecule type" value="Genomic_DNA"/>
</dbReference>
<reference evidence="2 3" key="1">
    <citation type="submission" date="2016-11" db="EMBL/GenBank/DDBJ databases">
        <title>Paenibacillus species isolates.</title>
        <authorList>
            <person name="Beno S.M."/>
        </authorList>
    </citation>
    <scope>NUCLEOTIDE SEQUENCE [LARGE SCALE GENOMIC DNA]</scope>
    <source>
        <strain evidence="2 3">FSL R5-0378</strain>
    </source>
</reference>
<evidence type="ECO:0000313" key="3">
    <source>
        <dbReference type="Proteomes" id="UP000187172"/>
    </source>
</evidence>
<keyword evidence="1" id="KW-0472">Membrane</keyword>
<evidence type="ECO:0008006" key="4">
    <source>
        <dbReference type="Google" id="ProtNLM"/>
    </source>
</evidence>
<organism evidence="2 3">
    <name type="scientific">Paenibacillus rhizosphaerae</name>
    <dbReference type="NCBI Taxonomy" id="297318"/>
    <lineage>
        <taxon>Bacteria</taxon>
        <taxon>Bacillati</taxon>
        <taxon>Bacillota</taxon>
        <taxon>Bacilli</taxon>
        <taxon>Bacillales</taxon>
        <taxon>Paenibacillaceae</taxon>
        <taxon>Paenibacillus</taxon>
    </lineage>
</organism>
<keyword evidence="1" id="KW-0812">Transmembrane</keyword>
<name>A0A1R1F2N8_9BACL</name>
<gene>
    <name evidence="2" type="ORF">BK138_07050</name>
</gene>
<sequence length="84" mass="9324">MGPDYIITAATFAAVILNFIALRRKASKKELWISTTIMLFGGFLYIMLIMDIPLPSFVIVMGHVFGPIAKPVMQWVSEGKVIHG</sequence>
<proteinExistence type="predicted"/>
<feature type="transmembrane region" description="Helical" evidence="1">
    <location>
        <begin position="6"/>
        <end position="22"/>
    </location>
</feature>
<comment type="caution">
    <text evidence="2">The sequence shown here is derived from an EMBL/GenBank/DDBJ whole genome shotgun (WGS) entry which is preliminary data.</text>
</comment>